<dbReference type="RefSeq" id="WP_194424043.1">
    <property type="nucleotide sequence ID" value="NZ_BAAAPT010000001.1"/>
</dbReference>
<comment type="caution">
    <text evidence="2">The sequence shown here is derived from an EMBL/GenBank/DDBJ whole genome shotgun (WGS) entry which is preliminary data.</text>
</comment>
<dbReference type="InterPro" id="IPR007569">
    <property type="entry name" value="DUF559"/>
</dbReference>
<dbReference type="InterPro" id="IPR011335">
    <property type="entry name" value="Restrct_endonuc-II-like"/>
</dbReference>
<keyword evidence="3" id="KW-1185">Reference proteome</keyword>
<evidence type="ECO:0000313" key="2">
    <source>
        <dbReference type="EMBL" id="MDZ8161427.1"/>
    </source>
</evidence>
<dbReference type="SUPFAM" id="SSF52980">
    <property type="entry name" value="Restriction endonuclease-like"/>
    <property type="match status" value="1"/>
</dbReference>
<accession>A0ABU5N656</accession>
<evidence type="ECO:0000313" key="3">
    <source>
        <dbReference type="Proteomes" id="UP001291912"/>
    </source>
</evidence>
<proteinExistence type="predicted"/>
<evidence type="ECO:0000259" key="1">
    <source>
        <dbReference type="Pfam" id="PF04480"/>
    </source>
</evidence>
<reference evidence="2 3" key="1">
    <citation type="submission" date="2023-10" db="EMBL/GenBank/DDBJ databases">
        <title>Microbacterium xanthum sp. nov., isolated from seaweed.</title>
        <authorList>
            <person name="Lee S.D."/>
        </authorList>
    </citation>
    <scope>NUCLEOTIDE SEQUENCE [LARGE SCALE GENOMIC DNA]</scope>
    <source>
        <strain evidence="2 3">KCTC 19124</strain>
    </source>
</reference>
<dbReference type="Pfam" id="PF04480">
    <property type="entry name" value="DUF559"/>
    <property type="match status" value="1"/>
</dbReference>
<organism evidence="2 3">
    <name type="scientific">Microbacterium aquimaris</name>
    <dbReference type="NCBI Taxonomy" id="459816"/>
    <lineage>
        <taxon>Bacteria</taxon>
        <taxon>Bacillati</taxon>
        <taxon>Actinomycetota</taxon>
        <taxon>Actinomycetes</taxon>
        <taxon>Micrococcales</taxon>
        <taxon>Microbacteriaceae</taxon>
        <taxon>Microbacterium</taxon>
    </lineage>
</organism>
<dbReference type="Gene3D" id="3.40.960.10">
    <property type="entry name" value="VSR Endonuclease"/>
    <property type="match status" value="1"/>
</dbReference>
<sequence>MDLVGWLAARAGIAHRDDLAGAGFTPRVIADEVAAGRARRVRRVWIALPHGDAELTRAAGLGGRVACLSVARRRGWWIPENVDARPHLHFRPHGRAESFDGVSHWTKPISPVPPTSLLESVEDALAHIASCVDPETALVVWESAIRTERLSLDALRRVRWPSRAAAACAAEADGLSDSGLETIAIVRLSRWGVPIRQQVFLAGHPVDLLIGERLVVQLDGFAHHSSSKDRTRDLRHDAELRLRGFTVLRFSYAQVVHDWPAVERTIGRAIAAGDHLA</sequence>
<dbReference type="Proteomes" id="UP001291912">
    <property type="component" value="Unassembled WGS sequence"/>
</dbReference>
<feature type="domain" description="DUF559" evidence="1">
    <location>
        <begin position="192"/>
        <end position="268"/>
    </location>
</feature>
<dbReference type="EMBL" id="JAWJYN010000001">
    <property type="protein sequence ID" value="MDZ8161427.1"/>
    <property type="molecule type" value="Genomic_DNA"/>
</dbReference>
<gene>
    <name evidence="2" type="ORF">R2Q92_06215</name>
</gene>
<name>A0ABU5N656_9MICO</name>
<protein>
    <submittedName>
        <fullName evidence="2">DUF559 domain-containing protein</fullName>
    </submittedName>
</protein>